<name>A0A443LVZ0_9RHOB</name>
<reference evidence="3 4" key="1">
    <citation type="submission" date="2019-01" db="EMBL/GenBank/DDBJ databases">
        <title>Sinorhodobacter populi sp. nov. isolated from the symptomatic bark tissue of Populus euramericana canker.</title>
        <authorList>
            <person name="Xu G."/>
        </authorList>
    </citation>
    <scope>NUCLEOTIDE SEQUENCE [LARGE SCALE GENOMIC DNA]</scope>
    <source>
        <strain evidence="3 4">CGMCC 1.12963</strain>
    </source>
</reference>
<comment type="subcellular location">
    <subcellularLocation>
        <location evidence="1">Virion</location>
    </subcellularLocation>
</comment>
<evidence type="ECO:0000259" key="2">
    <source>
        <dbReference type="Pfam" id="PF05065"/>
    </source>
</evidence>
<reference evidence="4" key="2">
    <citation type="submission" date="2019-01" db="EMBL/GenBank/DDBJ databases">
        <title>Sinorhodobacter populi sp. nov. isolated from the symptomatic bark tissue of Populus euramericana canker.</title>
        <authorList>
            <person name="Li Y."/>
        </authorList>
    </citation>
    <scope>NUCLEOTIDE SEQUENCE [LARGE SCALE GENOMIC DNA]</scope>
    <source>
        <strain evidence="4">CGMCC 1.12963</strain>
    </source>
</reference>
<evidence type="ECO:0000256" key="1">
    <source>
        <dbReference type="ARBA" id="ARBA00004328"/>
    </source>
</evidence>
<dbReference type="Gene3D" id="3.30.2400.10">
    <property type="entry name" value="Major capsid protein gp5"/>
    <property type="match status" value="1"/>
</dbReference>
<accession>A0A443LVZ0</accession>
<dbReference type="RefSeq" id="WP_128155593.1">
    <property type="nucleotide sequence ID" value="NZ_JBHSOM010000009.1"/>
</dbReference>
<feature type="domain" description="Phage capsid-like C-terminal" evidence="2">
    <location>
        <begin position="157"/>
        <end position="413"/>
    </location>
</feature>
<dbReference type="SUPFAM" id="SSF56563">
    <property type="entry name" value="Major capsid protein gp5"/>
    <property type="match status" value="1"/>
</dbReference>
<keyword evidence="4" id="KW-1185">Reference proteome</keyword>
<dbReference type="InterPro" id="IPR024455">
    <property type="entry name" value="Phage_capsid"/>
</dbReference>
<evidence type="ECO:0000313" key="4">
    <source>
        <dbReference type="Proteomes" id="UP000288071"/>
    </source>
</evidence>
<dbReference type="NCBIfam" id="TIGR01554">
    <property type="entry name" value="major_cap_HK97"/>
    <property type="match status" value="1"/>
</dbReference>
<comment type="caution">
    <text evidence="3">The sequence shown here is derived from an EMBL/GenBank/DDBJ whole genome shotgun (WGS) entry which is preliminary data.</text>
</comment>
<organism evidence="3 4">
    <name type="scientific">Paenirhodobacter huangdaonensis</name>
    <dbReference type="NCBI Taxonomy" id="2501515"/>
    <lineage>
        <taxon>Bacteria</taxon>
        <taxon>Pseudomonadati</taxon>
        <taxon>Pseudomonadota</taxon>
        <taxon>Alphaproteobacteria</taxon>
        <taxon>Rhodobacterales</taxon>
        <taxon>Rhodobacter group</taxon>
        <taxon>Paenirhodobacter</taxon>
    </lineage>
</organism>
<gene>
    <name evidence="3" type="ORF">EOW66_06355</name>
</gene>
<dbReference type="Pfam" id="PF05065">
    <property type="entry name" value="Phage_capsid"/>
    <property type="match status" value="1"/>
</dbReference>
<dbReference type="Proteomes" id="UP000288071">
    <property type="component" value="Unassembled WGS sequence"/>
</dbReference>
<proteinExistence type="predicted"/>
<dbReference type="EMBL" id="SAVA01000003">
    <property type="protein sequence ID" value="RWR53329.1"/>
    <property type="molecule type" value="Genomic_DNA"/>
</dbReference>
<dbReference type="InterPro" id="IPR054612">
    <property type="entry name" value="Phage_capsid-like_C"/>
</dbReference>
<sequence>MLESKKLELRRSEIRQELATLAAKPTPTEDELRTMGDLDREYQTNETRYRAALIAEDTERREAGADLETRAGREWSDLVAGFQMRQVIGALNEGRTLEGQTAEVVTELRAAGGYRGYPVPLLALEARAGETVSTGTPDPIQTRPLIDRLFPASVAARMGAQMIAIGSGAVEWPVATSAVSAGWADGETGSVAGPTAYATTDKALKPEQTMGVQMRITRKALLQSGEALEAAIRRDMNGAMGAELDRAIFLGTGADGQPLGVITGAATYGITSTAIDAAASWGAYREAVVRFMAANAAGGPGGVNLMIRPEVWNFMDDAEAFAGTAVTEWDRLLKNIPAGNIAMSSTALSAPTGTPAACTSLLTTSAGGVAPVFVGMWGAVDLIRDPFSDAASGGLRLTALTTCDVTVARGAQLELLTGVQVA</sequence>
<protein>
    <submittedName>
        <fullName evidence="3">Phage major capsid protein</fullName>
    </submittedName>
</protein>
<dbReference type="AlphaFoldDB" id="A0A443LVZ0"/>
<evidence type="ECO:0000313" key="3">
    <source>
        <dbReference type="EMBL" id="RWR53329.1"/>
    </source>
</evidence>